<dbReference type="AlphaFoldDB" id="X1DWZ1"/>
<comment type="caution">
    <text evidence="1">The sequence shown here is derived from an EMBL/GenBank/DDBJ whole genome shotgun (WGS) entry which is preliminary data.</text>
</comment>
<gene>
    <name evidence="1" type="ORF">S01H4_66645</name>
</gene>
<accession>X1DWZ1</accession>
<organism evidence="1">
    <name type="scientific">marine sediment metagenome</name>
    <dbReference type="NCBI Taxonomy" id="412755"/>
    <lineage>
        <taxon>unclassified sequences</taxon>
        <taxon>metagenomes</taxon>
        <taxon>ecological metagenomes</taxon>
    </lineage>
</organism>
<feature type="non-terminal residue" evidence="1">
    <location>
        <position position="1"/>
    </location>
</feature>
<proteinExistence type="predicted"/>
<name>X1DWZ1_9ZZZZ</name>
<reference evidence="1" key="1">
    <citation type="journal article" date="2014" name="Front. Microbiol.">
        <title>High frequency of phylogenetically diverse reductive dehalogenase-homologous genes in deep subseafloor sedimentary metagenomes.</title>
        <authorList>
            <person name="Kawai M."/>
            <person name="Futagami T."/>
            <person name="Toyoda A."/>
            <person name="Takaki Y."/>
            <person name="Nishi S."/>
            <person name="Hori S."/>
            <person name="Arai W."/>
            <person name="Tsubouchi T."/>
            <person name="Morono Y."/>
            <person name="Uchiyama I."/>
            <person name="Ito T."/>
            <person name="Fujiyama A."/>
            <person name="Inagaki F."/>
            <person name="Takami H."/>
        </authorList>
    </citation>
    <scope>NUCLEOTIDE SEQUENCE</scope>
    <source>
        <strain evidence="1">Expedition CK06-06</strain>
    </source>
</reference>
<protein>
    <submittedName>
        <fullName evidence="1">Uncharacterized protein</fullName>
    </submittedName>
</protein>
<dbReference type="EMBL" id="BART01041394">
    <property type="protein sequence ID" value="GAH25501.1"/>
    <property type="molecule type" value="Genomic_DNA"/>
</dbReference>
<sequence length="60" mass="6880">GYGSLTYINESSKGQVLELNENDLRFINDSVIENLRDFTEVEDKNSRLLFDTLPLDDSLI</sequence>
<evidence type="ECO:0000313" key="1">
    <source>
        <dbReference type="EMBL" id="GAH25501.1"/>
    </source>
</evidence>